<dbReference type="InParanoid" id="T1EFI1"/>
<keyword evidence="1" id="KW-0812">Transmembrane</keyword>
<feature type="transmembrane region" description="Helical" evidence="1">
    <location>
        <begin position="177"/>
        <end position="198"/>
    </location>
</feature>
<dbReference type="EnsemblMetazoa" id="HelroT112249">
    <property type="protein sequence ID" value="HelroP112249"/>
    <property type="gene ID" value="HelroG112249"/>
</dbReference>
<keyword evidence="1" id="KW-0472">Membrane</keyword>
<dbReference type="EMBL" id="KB096633">
    <property type="protein sequence ID" value="ESO03349.1"/>
    <property type="molecule type" value="Genomic_DNA"/>
</dbReference>
<dbReference type="KEGG" id="hro:HELRODRAFT_112249"/>
<accession>T1EFI1</accession>
<keyword evidence="1" id="KW-1133">Transmembrane helix</keyword>
<feature type="transmembrane region" description="Helical" evidence="1">
    <location>
        <begin position="319"/>
        <end position="346"/>
    </location>
</feature>
<dbReference type="RefSeq" id="XP_009018497.1">
    <property type="nucleotide sequence ID" value="XM_009020249.1"/>
</dbReference>
<evidence type="ECO:0000313" key="2">
    <source>
        <dbReference type="EMBL" id="ESO03349.1"/>
    </source>
</evidence>
<name>T1EFI1_HELRO</name>
<proteinExistence type="predicted"/>
<reference evidence="2 4" key="2">
    <citation type="journal article" date="2013" name="Nature">
        <title>Insights into bilaterian evolution from three spiralian genomes.</title>
        <authorList>
            <person name="Simakov O."/>
            <person name="Marletaz F."/>
            <person name="Cho S.J."/>
            <person name="Edsinger-Gonzales E."/>
            <person name="Havlak P."/>
            <person name="Hellsten U."/>
            <person name="Kuo D.H."/>
            <person name="Larsson T."/>
            <person name="Lv J."/>
            <person name="Arendt D."/>
            <person name="Savage R."/>
            <person name="Osoegawa K."/>
            <person name="de Jong P."/>
            <person name="Grimwood J."/>
            <person name="Chapman J.A."/>
            <person name="Shapiro H."/>
            <person name="Aerts A."/>
            <person name="Otillar R.P."/>
            <person name="Terry A.Y."/>
            <person name="Boore J.L."/>
            <person name="Grigoriev I.V."/>
            <person name="Lindberg D.R."/>
            <person name="Seaver E.C."/>
            <person name="Weisblat D.A."/>
            <person name="Putnam N.H."/>
            <person name="Rokhsar D.S."/>
        </authorList>
    </citation>
    <scope>NUCLEOTIDE SEQUENCE</scope>
</reference>
<feature type="transmembrane region" description="Helical" evidence="1">
    <location>
        <begin position="288"/>
        <end position="307"/>
    </location>
</feature>
<dbReference type="STRING" id="6412.T1EFI1"/>
<feature type="transmembrane region" description="Helical" evidence="1">
    <location>
        <begin position="89"/>
        <end position="105"/>
    </location>
</feature>
<protein>
    <recommendedName>
        <fullName evidence="5">Transmembrane protein 180</fullName>
    </recommendedName>
</protein>
<dbReference type="OrthoDB" id="62987at2759"/>
<dbReference type="InterPro" id="IPR036259">
    <property type="entry name" value="MFS_trans_sf"/>
</dbReference>
<gene>
    <name evidence="3" type="primary">20195333</name>
    <name evidence="2" type="ORF">HELRODRAFT_112249</name>
</gene>
<dbReference type="PANTHER" id="PTHR28658">
    <property type="entry name" value="TRANSMEMBRANE PROTEIN 180"/>
    <property type="match status" value="1"/>
</dbReference>
<dbReference type="PANTHER" id="PTHR28658:SF3">
    <property type="entry name" value="TRANSMEMBRANE PROTEIN 180"/>
    <property type="match status" value="1"/>
</dbReference>
<dbReference type="InterPro" id="IPR040035">
    <property type="entry name" value="TMEM180"/>
</dbReference>
<evidence type="ECO:0000313" key="3">
    <source>
        <dbReference type="EnsemblMetazoa" id="HelroP112249"/>
    </source>
</evidence>
<dbReference type="Proteomes" id="UP000015101">
    <property type="component" value="Unassembled WGS sequence"/>
</dbReference>
<reference evidence="4" key="1">
    <citation type="submission" date="2012-12" db="EMBL/GenBank/DDBJ databases">
        <authorList>
            <person name="Hellsten U."/>
            <person name="Grimwood J."/>
            <person name="Chapman J.A."/>
            <person name="Shapiro H."/>
            <person name="Aerts A."/>
            <person name="Otillar R.P."/>
            <person name="Terry A.Y."/>
            <person name="Boore J.L."/>
            <person name="Simakov O."/>
            <person name="Marletaz F."/>
            <person name="Cho S.-J."/>
            <person name="Edsinger-Gonzales E."/>
            <person name="Havlak P."/>
            <person name="Kuo D.-H."/>
            <person name="Larsson T."/>
            <person name="Lv J."/>
            <person name="Arendt D."/>
            <person name="Savage R."/>
            <person name="Osoegawa K."/>
            <person name="de Jong P."/>
            <person name="Lindberg D.R."/>
            <person name="Seaver E.C."/>
            <person name="Weisblat D.A."/>
            <person name="Putnam N.H."/>
            <person name="Grigoriev I.V."/>
            <person name="Rokhsar D.S."/>
        </authorList>
    </citation>
    <scope>NUCLEOTIDE SEQUENCE</scope>
</reference>
<evidence type="ECO:0000256" key="1">
    <source>
        <dbReference type="SAM" id="Phobius"/>
    </source>
</evidence>
<dbReference type="OMA" id="WNSVNDP"/>
<evidence type="ECO:0000313" key="4">
    <source>
        <dbReference type="Proteomes" id="UP000015101"/>
    </source>
</evidence>
<dbReference type="GeneID" id="20195333"/>
<dbReference type="SUPFAM" id="SSF103473">
    <property type="entry name" value="MFS general substrate transporter"/>
    <property type="match status" value="1"/>
</dbReference>
<feature type="transmembrane region" description="Helical" evidence="1">
    <location>
        <begin position="467"/>
        <end position="487"/>
    </location>
</feature>
<keyword evidence="4" id="KW-1185">Reference proteome</keyword>
<dbReference type="Pfam" id="PF13347">
    <property type="entry name" value="MFS_2"/>
    <property type="match status" value="1"/>
</dbReference>
<evidence type="ECO:0008006" key="5">
    <source>
        <dbReference type="Google" id="ProtNLM"/>
    </source>
</evidence>
<dbReference type="HOGENOM" id="CLU_034985_0_0_1"/>
<dbReference type="CTD" id="20195333"/>
<dbReference type="AlphaFoldDB" id="T1EFI1"/>
<dbReference type="EMBL" id="AMQM01004634">
    <property type="status" value="NOT_ANNOTATED_CDS"/>
    <property type="molecule type" value="Genomic_DNA"/>
</dbReference>
<reference evidence="3" key="3">
    <citation type="submission" date="2015-06" db="UniProtKB">
        <authorList>
            <consortium name="EnsemblMetazoa"/>
        </authorList>
    </citation>
    <scope>IDENTIFICATION</scope>
</reference>
<feature type="transmembrane region" description="Helical" evidence="1">
    <location>
        <begin position="111"/>
        <end position="128"/>
    </location>
</feature>
<feature type="transmembrane region" description="Helical" evidence="1">
    <location>
        <begin position="149"/>
        <end position="171"/>
    </location>
</feature>
<organism evidence="3 4">
    <name type="scientific">Helobdella robusta</name>
    <name type="common">Californian leech</name>
    <dbReference type="NCBI Taxonomy" id="6412"/>
    <lineage>
        <taxon>Eukaryota</taxon>
        <taxon>Metazoa</taxon>
        <taxon>Spiralia</taxon>
        <taxon>Lophotrochozoa</taxon>
        <taxon>Annelida</taxon>
        <taxon>Clitellata</taxon>
        <taxon>Hirudinea</taxon>
        <taxon>Rhynchobdellida</taxon>
        <taxon>Glossiphoniidae</taxon>
        <taxon>Helobdella</taxon>
    </lineage>
</organism>
<dbReference type="eggNOG" id="ENOG502QQN2">
    <property type="taxonomic scope" value="Eukaryota"/>
</dbReference>
<feature type="transmembrane region" description="Helical" evidence="1">
    <location>
        <begin position="40"/>
        <end position="63"/>
    </location>
</feature>
<sequence>MKNYIALCYGSISFFINILHNIFLIYHVDVFLNVYKIDKTSFWVGEIIFLIWNSLNDPIFGWISDRKYLSNDHEKNNSFNIIANRLNKLHINGPLLSITFIFFWLSWSFPAIQFVVCLCLYDGFLTMIDLHHSALLADLSISTEIRTKLNMHCSVFSALGSMFVFVSYAVWDKDNFFPFQKFCFLVAIIAFFGFYASVKLMKNELKHSTIHEKIDELDEATTATTTLMRDNKDAMKCFIKQLSGQSNFLWFTAMNLVQVFHCHFNSNFFPMFLTVLLGEKTSPFVCSLLLGVSFIAPHLNNIYFLILCRKYGAYDVIKYLFILKLSFAILVFFCGGQNVWLLAFFIASNRIFTEGTCKLLNLVITDLVDEDVVINQRSNSVSALMFGVVAFLSKPGQTMAPVIGTVLLSTFTGRDIFQTRTNEMRGVKNIDIISLNHQVDDNGNVPNIAHNSDTAYTNQENSYQDGVFNLLIIVPVMCAILQLFFWFNFTLHGKKLSQIKTLRASLKFVSV</sequence>
<feature type="transmembrane region" description="Helical" evidence="1">
    <location>
        <begin position="7"/>
        <end position="28"/>
    </location>
</feature>